<sequence length="422" mass="46312">MNSEKRLGPLTEETAAADPNSVAVTTKDLENLLREHTEALGSGDLKAYTGIFDQKNTALVRQQTRLFENLRKLPISQMSYQTLQQEGRTQDSFGRGVTFNLDVAFVHQFDGIDLRPVSEWYRWTITKRNATAPLVVTKVGGAPAPMGDSKTVYYPGPWDIWPDVAVVKTARTVVLAHPSMAAQARRIAPIAERAAVTDLTFLGGQGVRGSAVPKGYVVTLVKGPGQLGSMYRQQKATEAGVSIPMPAWRRSGDMPIGASRVVMDTTSSFFGTAGGTAEIFRHEFAHSTLSSLDSAKFDLFGMENWVVEGFAEYVANRGAPITANLRYPEGQAYLAGQLSQPFEGKLPDNLIWDMKGMTSVHYLMGHLAMRFIDEKYGTRKLVDFVVETYQGGKGGEALQKVLGTDEAQFQSQWAAYVRNQLG</sequence>
<proteinExistence type="predicted"/>
<gene>
    <name evidence="1" type="ORF">HDA43_000545</name>
</gene>
<evidence type="ECO:0000313" key="1">
    <source>
        <dbReference type="EMBL" id="NYF38386.1"/>
    </source>
</evidence>
<keyword evidence="2" id="KW-1185">Reference proteome</keyword>
<comment type="caution">
    <text evidence="1">The sequence shown here is derived from an EMBL/GenBank/DDBJ whole genome shotgun (WGS) entry which is preliminary data.</text>
</comment>
<protein>
    <recommendedName>
        <fullName evidence="3">Peptidase MA superfamily protein</fullName>
    </recommendedName>
</protein>
<evidence type="ECO:0008006" key="3">
    <source>
        <dbReference type="Google" id="ProtNLM"/>
    </source>
</evidence>
<dbReference type="AlphaFoldDB" id="A0A852USG5"/>
<dbReference type="EMBL" id="JACCCO010000001">
    <property type="protein sequence ID" value="NYF38386.1"/>
    <property type="molecule type" value="Genomic_DNA"/>
</dbReference>
<dbReference type="Proteomes" id="UP000576393">
    <property type="component" value="Unassembled WGS sequence"/>
</dbReference>
<dbReference type="RefSeq" id="WP_179818144.1">
    <property type="nucleotide sequence ID" value="NZ_JACCCO010000001.1"/>
</dbReference>
<reference evidence="1 2" key="1">
    <citation type="submission" date="2020-07" db="EMBL/GenBank/DDBJ databases">
        <title>Sequencing the genomes of 1000 actinobacteria strains.</title>
        <authorList>
            <person name="Klenk H.-P."/>
        </authorList>
    </citation>
    <scope>NUCLEOTIDE SEQUENCE [LARGE SCALE GENOMIC DNA]</scope>
    <source>
        <strain evidence="1 2">DSM 45763</strain>
    </source>
</reference>
<accession>A0A852USG5</accession>
<evidence type="ECO:0000313" key="2">
    <source>
        <dbReference type="Proteomes" id="UP000576393"/>
    </source>
</evidence>
<organism evidence="1 2">
    <name type="scientific">Streptosporangium sandarakinum</name>
    <dbReference type="NCBI Taxonomy" id="1260955"/>
    <lineage>
        <taxon>Bacteria</taxon>
        <taxon>Bacillati</taxon>
        <taxon>Actinomycetota</taxon>
        <taxon>Actinomycetes</taxon>
        <taxon>Streptosporangiales</taxon>
        <taxon>Streptosporangiaceae</taxon>
        <taxon>Streptosporangium</taxon>
    </lineage>
</organism>
<name>A0A852USG5_9ACTN</name>